<dbReference type="InterPro" id="IPR036028">
    <property type="entry name" value="SH3-like_dom_sf"/>
</dbReference>
<evidence type="ECO:0000256" key="2">
    <source>
        <dbReference type="PROSITE-ProRule" id="PRU00192"/>
    </source>
</evidence>
<gene>
    <name evidence="5" type="ORF">JD844_018177</name>
</gene>
<sequence>MWEDPGPPQVMQDIDENTAKLEPVMKQLSAPELVHIIFSTLSTQILSNCPWTDLASTVISPLLSPESIDLLSRSLNYDEQLIWKNLGAAWNLTRAEFPEGQSIPPYKPTFSDGWEPPMPTWRQCSIDLDKAHNGNKNGFSDRVSDPPQLMQAMYEFHARNSRELSVSKGDLLEVLDQRKKWWLARNSAGEEGYIPNNILEPTNQKASNGNYKEQDSRNFPDLQPSSSPAEVTVWLRRKGFSKM</sequence>
<dbReference type="PANTHER" id="PTHR12287">
    <property type="entry name" value="EPIDERMAL GROWTH FACTOR RECEPTOR KINASE SUBSTRATE EPS8-RELATED PROTEIN"/>
    <property type="match status" value="1"/>
</dbReference>
<dbReference type="InterPro" id="IPR041418">
    <property type="entry name" value="SAM_3"/>
</dbReference>
<proteinExistence type="predicted"/>
<feature type="domain" description="SH3" evidence="4">
    <location>
        <begin position="145"/>
        <end position="204"/>
    </location>
</feature>
<dbReference type="InterPro" id="IPR055093">
    <property type="entry name" value="EPS8_2nd"/>
</dbReference>
<feature type="compositionally biased region" description="Polar residues" evidence="3">
    <location>
        <begin position="199"/>
        <end position="211"/>
    </location>
</feature>
<dbReference type="Pfam" id="PF00018">
    <property type="entry name" value="SH3_1"/>
    <property type="match status" value="1"/>
</dbReference>
<name>A0ABQ7SMZ4_PHRPL</name>
<comment type="caution">
    <text evidence="5">The sequence shown here is derived from an EMBL/GenBank/DDBJ whole genome shotgun (WGS) entry which is preliminary data.</text>
</comment>
<dbReference type="Pfam" id="PF18016">
    <property type="entry name" value="SAM_3"/>
    <property type="match status" value="1"/>
</dbReference>
<reference evidence="5 6" key="1">
    <citation type="journal article" date="2022" name="Gigascience">
        <title>A chromosome-level genome assembly and annotation of the desert horned lizard, Phrynosoma platyrhinos, provides insight into chromosomal rearrangements among reptiles.</title>
        <authorList>
            <person name="Koochekian N."/>
            <person name="Ascanio A."/>
            <person name="Farleigh K."/>
            <person name="Card D.C."/>
            <person name="Schield D.R."/>
            <person name="Castoe T.A."/>
            <person name="Jezkova T."/>
        </authorList>
    </citation>
    <scope>NUCLEOTIDE SEQUENCE [LARGE SCALE GENOMIC DNA]</scope>
    <source>
        <strain evidence="5">NK-2021</strain>
    </source>
</reference>
<dbReference type="PANTHER" id="PTHR12287:SF22">
    <property type="entry name" value="EPIDERMAL GROWTH FACTOR RECEPTOR KINASE SUBSTRATE 8-LIKE PROTEIN 3"/>
    <property type="match status" value="1"/>
</dbReference>
<dbReference type="InterPro" id="IPR001452">
    <property type="entry name" value="SH3_domain"/>
</dbReference>
<dbReference type="Pfam" id="PF22975">
    <property type="entry name" value="EPS8_2nd"/>
    <property type="match status" value="1"/>
</dbReference>
<keyword evidence="1 2" id="KW-0728">SH3 domain</keyword>
<dbReference type="InterPro" id="IPR039801">
    <property type="entry name" value="EPS8-like"/>
</dbReference>
<evidence type="ECO:0000313" key="6">
    <source>
        <dbReference type="Proteomes" id="UP000826234"/>
    </source>
</evidence>
<evidence type="ECO:0000256" key="3">
    <source>
        <dbReference type="SAM" id="MobiDB-lite"/>
    </source>
</evidence>
<organism evidence="5 6">
    <name type="scientific">Phrynosoma platyrhinos</name>
    <name type="common">Desert horned lizard</name>
    <dbReference type="NCBI Taxonomy" id="52577"/>
    <lineage>
        <taxon>Eukaryota</taxon>
        <taxon>Metazoa</taxon>
        <taxon>Chordata</taxon>
        <taxon>Craniata</taxon>
        <taxon>Vertebrata</taxon>
        <taxon>Euteleostomi</taxon>
        <taxon>Lepidosauria</taxon>
        <taxon>Squamata</taxon>
        <taxon>Bifurcata</taxon>
        <taxon>Unidentata</taxon>
        <taxon>Episquamata</taxon>
        <taxon>Toxicofera</taxon>
        <taxon>Iguania</taxon>
        <taxon>Phrynosomatidae</taxon>
        <taxon>Phrynosomatinae</taxon>
        <taxon>Phrynosoma</taxon>
    </lineage>
</organism>
<dbReference type="PROSITE" id="PS50002">
    <property type="entry name" value="SH3"/>
    <property type="match status" value="1"/>
</dbReference>
<accession>A0ABQ7SMZ4</accession>
<evidence type="ECO:0000256" key="1">
    <source>
        <dbReference type="ARBA" id="ARBA00022443"/>
    </source>
</evidence>
<dbReference type="EMBL" id="JAIPUX010005289">
    <property type="protein sequence ID" value="KAH0618731.1"/>
    <property type="molecule type" value="Genomic_DNA"/>
</dbReference>
<dbReference type="Proteomes" id="UP000826234">
    <property type="component" value="Unassembled WGS sequence"/>
</dbReference>
<keyword evidence="6" id="KW-1185">Reference proteome</keyword>
<dbReference type="SUPFAM" id="SSF50044">
    <property type="entry name" value="SH3-domain"/>
    <property type="match status" value="1"/>
</dbReference>
<evidence type="ECO:0000313" key="5">
    <source>
        <dbReference type="EMBL" id="KAH0618731.1"/>
    </source>
</evidence>
<dbReference type="PRINTS" id="PR00452">
    <property type="entry name" value="SH3DOMAIN"/>
</dbReference>
<feature type="region of interest" description="Disordered" evidence="3">
    <location>
        <begin position="195"/>
        <end position="228"/>
    </location>
</feature>
<dbReference type="Gene3D" id="2.30.30.40">
    <property type="entry name" value="SH3 Domains"/>
    <property type="match status" value="1"/>
</dbReference>
<evidence type="ECO:0000259" key="4">
    <source>
        <dbReference type="PROSITE" id="PS50002"/>
    </source>
</evidence>
<protein>
    <recommendedName>
        <fullName evidence="4">SH3 domain-containing protein</fullName>
    </recommendedName>
</protein>
<dbReference type="SMART" id="SM00326">
    <property type="entry name" value="SH3"/>
    <property type="match status" value="1"/>
</dbReference>